<evidence type="ECO:0000256" key="4">
    <source>
        <dbReference type="ARBA" id="ARBA00022840"/>
    </source>
</evidence>
<dbReference type="CDD" id="cd18795">
    <property type="entry name" value="SF2_C_Ski2"/>
    <property type="match status" value="1"/>
</dbReference>
<dbReference type="GO" id="GO:0016787">
    <property type="term" value="F:hydrolase activity"/>
    <property type="evidence" value="ECO:0007669"/>
    <property type="project" value="UniProtKB-KW"/>
</dbReference>
<dbReference type="InterPro" id="IPR057842">
    <property type="entry name" value="WH_MER3"/>
</dbReference>
<keyword evidence="10" id="KW-1185">Reference proteome</keyword>
<dbReference type="InterPro" id="IPR036390">
    <property type="entry name" value="WH_DNA-bd_sf"/>
</dbReference>
<name>A0A4Q2DTC8_9AGAR</name>
<keyword evidence="4" id="KW-0067">ATP-binding</keyword>
<evidence type="ECO:0000256" key="5">
    <source>
        <dbReference type="ARBA" id="ARBA00034617"/>
    </source>
</evidence>
<evidence type="ECO:0000313" key="10">
    <source>
        <dbReference type="Proteomes" id="UP000290288"/>
    </source>
</evidence>
<dbReference type="Pfam" id="PF00271">
    <property type="entry name" value="Helicase_C"/>
    <property type="match status" value="1"/>
</dbReference>
<comment type="caution">
    <text evidence="9">The sequence shown here is derived from an EMBL/GenBank/DDBJ whole genome shotgun (WGS) entry which is preliminary data.</text>
</comment>
<dbReference type="SUPFAM" id="SSF46785">
    <property type="entry name" value="Winged helix' DNA-binding domain"/>
    <property type="match status" value="1"/>
</dbReference>
<comment type="catalytic activity">
    <reaction evidence="7">
        <text>ATP + H2O = ADP + phosphate + H(+)</text>
        <dbReference type="Rhea" id="RHEA:13065"/>
        <dbReference type="ChEBI" id="CHEBI:15377"/>
        <dbReference type="ChEBI" id="CHEBI:15378"/>
        <dbReference type="ChEBI" id="CHEBI:30616"/>
        <dbReference type="ChEBI" id="CHEBI:43474"/>
        <dbReference type="ChEBI" id="CHEBI:456216"/>
        <dbReference type="EC" id="5.6.2.4"/>
    </reaction>
</comment>
<dbReference type="Pfam" id="PF23445">
    <property type="entry name" value="WHD_SNRNP200"/>
    <property type="match status" value="1"/>
</dbReference>
<dbReference type="Gene3D" id="1.10.10.10">
    <property type="entry name" value="Winged helix-like DNA-binding domain superfamily/Winged helix DNA-binding domain"/>
    <property type="match status" value="1"/>
</dbReference>
<dbReference type="EMBL" id="SDEE01000075">
    <property type="protein sequence ID" value="RXW22344.1"/>
    <property type="molecule type" value="Genomic_DNA"/>
</dbReference>
<dbReference type="GO" id="GO:0043138">
    <property type="term" value="F:3'-5' DNA helicase activity"/>
    <property type="evidence" value="ECO:0007669"/>
    <property type="project" value="UniProtKB-EC"/>
</dbReference>
<keyword evidence="1" id="KW-0547">Nucleotide-binding</keyword>
<feature type="domain" description="Helicase C-terminal" evidence="8">
    <location>
        <begin position="10"/>
        <end position="200"/>
    </location>
</feature>
<evidence type="ECO:0000256" key="3">
    <source>
        <dbReference type="ARBA" id="ARBA00022806"/>
    </source>
</evidence>
<dbReference type="Gene3D" id="3.40.50.300">
    <property type="entry name" value="P-loop containing nucleotide triphosphate hydrolases"/>
    <property type="match status" value="1"/>
</dbReference>
<dbReference type="InterPro" id="IPR027417">
    <property type="entry name" value="P-loop_NTPase"/>
</dbReference>
<sequence>MKTNGNLGEKWDSITRSCVGKPILIFVSTRKGVFSTAEVLAKAYKEGEGKRAKAPWSRPSRIDACFNDQRLAEFAAIGIGVHHAGLETQDRKTIEGLYIQKRISVLVATSTLAVGVNLPAHFVIIKGVQLYQNGASSEYSDLDIMQMMGRAGRPQYDTEGIALIMCEQELVAKYQALSQGSKVLESCLHRNLSEHVNSEIGMGTITDIESAKRWLRDSFLYQRLRKNPNYYAIGDDQRSADWQDRMDDIVLANIRKLQDHDLVKECGDGTKETLATTEYGEIMSKFYIRQATVSSFTILSPAFRGYSDQAATDD</sequence>
<dbReference type="PANTHER" id="PTHR47835:SF3">
    <property type="entry name" value="HELICASE FOR MEIOSIS 1"/>
    <property type="match status" value="1"/>
</dbReference>
<dbReference type="EC" id="5.6.2.4" evidence="6"/>
<organism evidence="9 10">
    <name type="scientific">Candolleomyces aberdarensis</name>
    <dbReference type="NCBI Taxonomy" id="2316362"/>
    <lineage>
        <taxon>Eukaryota</taxon>
        <taxon>Fungi</taxon>
        <taxon>Dikarya</taxon>
        <taxon>Basidiomycota</taxon>
        <taxon>Agaricomycotina</taxon>
        <taxon>Agaricomycetes</taxon>
        <taxon>Agaricomycetidae</taxon>
        <taxon>Agaricales</taxon>
        <taxon>Agaricineae</taxon>
        <taxon>Psathyrellaceae</taxon>
        <taxon>Candolleomyces</taxon>
    </lineage>
</organism>
<evidence type="ECO:0000313" key="9">
    <source>
        <dbReference type="EMBL" id="RXW22344.1"/>
    </source>
</evidence>
<dbReference type="PROSITE" id="PS51194">
    <property type="entry name" value="HELICASE_CTER"/>
    <property type="match status" value="1"/>
</dbReference>
<gene>
    <name evidence="9" type="ORF">EST38_g3524</name>
</gene>
<accession>A0A4Q2DTC8</accession>
<keyword evidence="3" id="KW-0347">Helicase</keyword>
<dbReference type="SMART" id="SM00490">
    <property type="entry name" value="HELICc"/>
    <property type="match status" value="1"/>
</dbReference>
<dbReference type="OrthoDB" id="5575at2759"/>
<protein>
    <recommendedName>
        <fullName evidence="6">DNA 3'-5' helicase</fullName>
        <ecNumber evidence="6">5.6.2.4</ecNumber>
    </recommendedName>
</protein>
<dbReference type="InterPro" id="IPR001650">
    <property type="entry name" value="Helicase_C-like"/>
</dbReference>
<evidence type="ECO:0000259" key="8">
    <source>
        <dbReference type="PROSITE" id="PS51194"/>
    </source>
</evidence>
<dbReference type="Proteomes" id="UP000290288">
    <property type="component" value="Unassembled WGS sequence"/>
</dbReference>
<evidence type="ECO:0000256" key="7">
    <source>
        <dbReference type="ARBA" id="ARBA00048988"/>
    </source>
</evidence>
<dbReference type="InterPro" id="IPR036388">
    <property type="entry name" value="WH-like_DNA-bd_sf"/>
</dbReference>
<reference evidence="9 10" key="1">
    <citation type="submission" date="2019-01" db="EMBL/GenBank/DDBJ databases">
        <title>Draft genome sequence of Psathyrella aberdarensis IHI B618.</title>
        <authorList>
            <person name="Buettner E."/>
            <person name="Kellner H."/>
        </authorList>
    </citation>
    <scope>NUCLEOTIDE SEQUENCE [LARGE SCALE GENOMIC DNA]</scope>
    <source>
        <strain evidence="9 10">IHI B618</strain>
    </source>
</reference>
<dbReference type="SUPFAM" id="SSF52540">
    <property type="entry name" value="P-loop containing nucleoside triphosphate hydrolases"/>
    <property type="match status" value="1"/>
</dbReference>
<evidence type="ECO:0000256" key="1">
    <source>
        <dbReference type="ARBA" id="ARBA00022741"/>
    </source>
</evidence>
<dbReference type="GO" id="GO:0005524">
    <property type="term" value="F:ATP binding"/>
    <property type="evidence" value="ECO:0007669"/>
    <property type="project" value="UniProtKB-KW"/>
</dbReference>
<dbReference type="PANTHER" id="PTHR47835">
    <property type="entry name" value="HFM1, ATP DEPENDENT DNA HELICASE HOMOLOG"/>
    <property type="match status" value="1"/>
</dbReference>
<comment type="catalytic activity">
    <reaction evidence="5">
        <text>Couples ATP hydrolysis with the unwinding of duplex DNA by translocating in the 3'-5' direction.</text>
        <dbReference type="EC" id="5.6.2.4"/>
    </reaction>
</comment>
<dbReference type="InterPro" id="IPR052247">
    <property type="entry name" value="Meiotic_Crossover_Helicase"/>
</dbReference>
<evidence type="ECO:0000256" key="6">
    <source>
        <dbReference type="ARBA" id="ARBA00034808"/>
    </source>
</evidence>
<keyword evidence="2" id="KW-0378">Hydrolase</keyword>
<dbReference type="AlphaFoldDB" id="A0A4Q2DTC8"/>
<dbReference type="STRING" id="2316362.A0A4Q2DTC8"/>
<evidence type="ECO:0000256" key="2">
    <source>
        <dbReference type="ARBA" id="ARBA00022801"/>
    </source>
</evidence>
<proteinExistence type="predicted"/>
<dbReference type="FunFam" id="1.10.10.10:FF:000012">
    <property type="entry name" value="U5 small nuclear ribonucleoprotein helicase"/>
    <property type="match status" value="1"/>
</dbReference>